<reference evidence="1 2" key="1">
    <citation type="submission" date="2022-04" db="EMBL/GenBank/DDBJ databases">
        <title>Chromosome-level reference genomes for two strains of Caenorhabditis briggsae: an improved platform for comparative genomics.</title>
        <authorList>
            <person name="Stevens L."/>
            <person name="Andersen E."/>
        </authorList>
    </citation>
    <scope>NUCLEOTIDE SEQUENCE [LARGE SCALE GENOMIC DNA]</scope>
    <source>
        <strain evidence="1">VX34</strain>
        <tissue evidence="1">Whole-organism</tissue>
    </source>
</reference>
<accession>A0AAE9E2D4</accession>
<evidence type="ECO:0000313" key="1">
    <source>
        <dbReference type="EMBL" id="UMM12539.1"/>
    </source>
</evidence>
<dbReference type="AlphaFoldDB" id="A0AAE9E2D4"/>
<sequence length="160" mass="19107">MIHVDSDDLFKENAESMNYTGKQVQNVPYWHIQNYDLTNSYMVAQMWIDTNAKIGSTFQVTVSEDGFSAEFLEHFNERIVSKSEKRIRIRTNNPDRHIILERGLDDVITLTFWLQFYCLIVTSAEMEEPEYDDDFQKWMYEQNPKVYHLYLNNFVDNIIV</sequence>
<gene>
    <name evidence="1" type="ORF">L5515_001267</name>
</gene>
<dbReference type="InterPro" id="IPR042317">
    <property type="entry name" value="She-1-like"/>
</dbReference>
<evidence type="ECO:0000313" key="2">
    <source>
        <dbReference type="Proteomes" id="UP000829354"/>
    </source>
</evidence>
<dbReference type="PANTHER" id="PTHR31006:SF3">
    <property type="entry name" value="F-BOX DOMAIN-CONTAINING PROTEIN-RELATED"/>
    <property type="match status" value="1"/>
</dbReference>
<organism evidence="1 2">
    <name type="scientific">Caenorhabditis briggsae</name>
    <dbReference type="NCBI Taxonomy" id="6238"/>
    <lineage>
        <taxon>Eukaryota</taxon>
        <taxon>Metazoa</taxon>
        <taxon>Ecdysozoa</taxon>
        <taxon>Nematoda</taxon>
        <taxon>Chromadorea</taxon>
        <taxon>Rhabditida</taxon>
        <taxon>Rhabditina</taxon>
        <taxon>Rhabditomorpha</taxon>
        <taxon>Rhabditoidea</taxon>
        <taxon>Rhabditidae</taxon>
        <taxon>Peloderinae</taxon>
        <taxon>Caenorhabditis</taxon>
    </lineage>
</organism>
<dbReference type="Proteomes" id="UP000829354">
    <property type="component" value="Chromosome I"/>
</dbReference>
<dbReference type="PANTHER" id="PTHR31006">
    <property type="entry name" value="F-BOX DOMAIN-CONTAINING PROTEIN-RELATED-RELATED"/>
    <property type="match status" value="1"/>
</dbReference>
<protein>
    <submittedName>
        <fullName evidence="1">Uncharacterized protein</fullName>
    </submittedName>
</protein>
<name>A0AAE9E2D4_CAEBR</name>
<proteinExistence type="predicted"/>
<keyword evidence="2" id="KW-1185">Reference proteome</keyword>
<dbReference type="EMBL" id="CP092620">
    <property type="protein sequence ID" value="UMM12539.1"/>
    <property type="molecule type" value="Genomic_DNA"/>
</dbReference>